<evidence type="ECO:0000313" key="2">
    <source>
        <dbReference type="EMBL" id="MPV88478.1"/>
    </source>
</evidence>
<dbReference type="GO" id="GO:0016810">
    <property type="term" value="F:hydrolase activity, acting on carbon-nitrogen (but not peptide) bonds"/>
    <property type="evidence" value="ECO:0007669"/>
    <property type="project" value="InterPro"/>
</dbReference>
<reference evidence="2 3" key="1">
    <citation type="submission" date="2019-10" db="EMBL/GenBank/DDBJ databases">
        <title>Georgenia wutianyii sp. nov. and Georgenia yuyongxinii sp. nov. isolated from plateau pika (Ochotona curzoniae) in the Qinghai-Tibet plateau of China.</title>
        <authorList>
            <person name="Tian Z."/>
        </authorList>
    </citation>
    <scope>NUCLEOTIDE SEQUENCE [LARGE SCALE GENOMIC DNA]</scope>
    <source>
        <strain evidence="2 3">JCM 15130</strain>
    </source>
</reference>
<evidence type="ECO:0000259" key="1">
    <source>
        <dbReference type="Pfam" id="PF07969"/>
    </source>
</evidence>
<keyword evidence="3" id="KW-1185">Reference proteome</keyword>
<dbReference type="InterPro" id="IPR011059">
    <property type="entry name" value="Metal-dep_hydrolase_composite"/>
</dbReference>
<protein>
    <submittedName>
        <fullName evidence="2">Amidohydrolase family protein</fullName>
    </submittedName>
</protein>
<dbReference type="PANTHER" id="PTHR22642">
    <property type="entry name" value="IMIDAZOLONEPROPIONASE"/>
    <property type="match status" value="1"/>
</dbReference>
<dbReference type="PANTHER" id="PTHR22642:SF2">
    <property type="entry name" value="PROTEIN LONG AFTER FAR-RED 3"/>
    <property type="match status" value="1"/>
</dbReference>
<keyword evidence="2" id="KW-0378">Hydrolase</keyword>
<feature type="domain" description="Amidohydrolase 3" evidence="1">
    <location>
        <begin position="36"/>
        <end position="423"/>
    </location>
</feature>
<accession>A0A7J9UV40</accession>
<dbReference type="Gene3D" id="3.10.310.70">
    <property type="match status" value="1"/>
</dbReference>
<dbReference type="EMBL" id="WHPD01001599">
    <property type="protein sequence ID" value="MPV88478.1"/>
    <property type="molecule type" value="Genomic_DNA"/>
</dbReference>
<sequence>MSLLLRQVELEEAVVDVRIEGDRIVEIGAGLCGSSRVVEARGGTLLPGLHDHHLHLFAMAAAMASIDCSESLDALATAPVNEGWVRGFGTASTPDRHDLDAVRSDVPVRVQHRSGALWMLNSRALAEVSSWLDGTADVERDKHGEPTGRLFRYDARLRAALPSTLPDLGGVVARLHRYGITGVTDATPDLSPAAVEALTALSGIRVTLLGGLTGPRKLLLRDHDLPTYDDLVQVIGGTHAAGRPVAVHCVTPESLLLTLAALREVGSVPGDRIEHAAVVPIGIAEALAALGLAVVTQPSFLRLRGDEYLRDLDREDIARLYPYRSLLDAGVRVAASSDAPYGDADPWRTMADAAARRTRRGRVLGPRERVNPVEVLTGYLSPPDDPGGAARRVEVGALADLCLLKAPLRSGEPQVRAVVVGGEAFEQP</sequence>
<dbReference type="Proteomes" id="UP000429644">
    <property type="component" value="Unassembled WGS sequence"/>
</dbReference>
<name>A0A7J9UV40_9MICO</name>
<evidence type="ECO:0000313" key="3">
    <source>
        <dbReference type="Proteomes" id="UP000429644"/>
    </source>
</evidence>
<dbReference type="SUPFAM" id="SSF51556">
    <property type="entry name" value="Metallo-dependent hydrolases"/>
    <property type="match status" value="1"/>
</dbReference>
<dbReference type="Gene3D" id="3.20.20.140">
    <property type="entry name" value="Metal-dependent hydrolases"/>
    <property type="match status" value="1"/>
</dbReference>
<proteinExistence type="predicted"/>
<dbReference type="Pfam" id="PF07969">
    <property type="entry name" value="Amidohydro_3"/>
    <property type="match status" value="1"/>
</dbReference>
<gene>
    <name evidence="2" type="ORF">GB882_07345</name>
</gene>
<comment type="caution">
    <text evidence="2">The sequence shown here is derived from an EMBL/GenBank/DDBJ whole genome shotgun (WGS) entry which is preliminary data.</text>
</comment>
<dbReference type="Gene3D" id="2.30.40.10">
    <property type="entry name" value="Urease, subunit C, domain 1"/>
    <property type="match status" value="1"/>
</dbReference>
<dbReference type="OrthoDB" id="3173428at2"/>
<dbReference type="SUPFAM" id="SSF51338">
    <property type="entry name" value="Composite domain of metallo-dependent hydrolases"/>
    <property type="match status" value="1"/>
</dbReference>
<dbReference type="InterPro" id="IPR032466">
    <property type="entry name" value="Metal_Hydrolase"/>
</dbReference>
<dbReference type="AlphaFoldDB" id="A0A7J9UV40"/>
<dbReference type="RefSeq" id="WP_152231144.1">
    <property type="nucleotide sequence ID" value="NZ_BAAAOT010000011.1"/>
</dbReference>
<organism evidence="2 3">
    <name type="scientific">Georgenia ruanii</name>
    <dbReference type="NCBI Taxonomy" id="348442"/>
    <lineage>
        <taxon>Bacteria</taxon>
        <taxon>Bacillati</taxon>
        <taxon>Actinomycetota</taxon>
        <taxon>Actinomycetes</taxon>
        <taxon>Micrococcales</taxon>
        <taxon>Bogoriellaceae</taxon>
        <taxon>Georgenia</taxon>
    </lineage>
</organism>
<dbReference type="InterPro" id="IPR013108">
    <property type="entry name" value="Amidohydro_3"/>
</dbReference>